<organism evidence="2 3">
    <name type="scientific">Mucilaginibacter panaciglaebae</name>
    <dbReference type="NCBI Taxonomy" id="502331"/>
    <lineage>
        <taxon>Bacteria</taxon>
        <taxon>Pseudomonadati</taxon>
        <taxon>Bacteroidota</taxon>
        <taxon>Sphingobacteriia</taxon>
        <taxon>Sphingobacteriales</taxon>
        <taxon>Sphingobacteriaceae</taxon>
        <taxon>Mucilaginibacter</taxon>
    </lineage>
</organism>
<comment type="caution">
    <text evidence="2">The sequence shown here is derived from an EMBL/GenBank/DDBJ whole genome shotgun (WGS) entry which is preliminary data.</text>
</comment>
<gene>
    <name evidence="2" type="ORF">GCM10022392_01490</name>
</gene>
<protein>
    <recommendedName>
        <fullName evidence="1">Spore protein YkvP/CgeB glycosyl transferase-like domain-containing protein</fullName>
    </recommendedName>
</protein>
<dbReference type="EMBL" id="BAABCV010000001">
    <property type="protein sequence ID" value="GAA4084453.1"/>
    <property type="molecule type" value="Genomic_DNA"/>
</dbReference>
<accession>A0ABP7W9X4</accession>
<keyword evidence="3" id="KW-1185">Reference proteome</keyword>
<proteinExistence type="predicted"/>
<dbReference type="Pfam" id="PF13524">
    <property type="entry name" value="Glyco_trans_1_2"/>
    <property type="match status" value="1"/>
</dbReference>
<evidence type="ECO:0000313" key="2">
    <source>
        <dbReference type="EMBL" id="GAA4084453.1"/>
    </source>
</evidence>
<evidence type="ECO:0000313" key="3">
    <source>
        <dbReference type="Proteomes" id="UP001500841"/>
    </source>
</evidence>
<evidence type="ECO:0000259" key="1">
    <source>
        <dbReference type="Pfam" id="PF13524"/>
    </source>
</evidence>
<dbReference type="Proteomes" id="UP001500841">
    <property type="component" value="Unassembled WGS sequence"/>
</dbReference>
<sequence>MTKKIVLISSGQPALNPRLVKEADSLSAAGYDVTVLYAYWNDWGTVLDDELLSQKKWKAIRVGGTANDQSVRYFVSRAIHKLANSLMRLSGSVLLAERAIGRSCTFLTTEAQKHSADLYIAHNLAALPAAVKAAKRHQSKCGFDAEDMHRYEVSNDESSRHFRLARYIEDLYLPQVDQFTTSSPLITAAYQKLYPHKKAIILRNVFPKTNTSIIKHTGCIKLFWFSQTIGPDRGIEDIMDALETLNSSQIELHLLGNRPAHSQDFIDRLNTSSLNINFHAPIPPDEIISFASQFDIGLALETGLPHNRDICLTNKIFTYIQSGLAVIASDTQAQADLLQQYPDCGLLYKKGNSGSLADCLKQYADNPEYLNSTRRNNFDLGQSTLNWENESRLLLKLVQQTLN</sequence>
<reference evidence="3" key="1">
    <citation type="journal article" date="2019" name="Int. J. Syst. Evol. Microbiol.">
        <title>The Global Catalogue of Microorganisms (GCM) 10K type strain sequencing project: providing services to taxonomists for standard genome sequencing and annotation.</title>
        <authorList>
            <consortium name="The Broad Institute Genomics Platform"/>
            <consortium name="The Broad Institute Genome Sequencing Center for Infectious Disease"/>
            <person name="Wu L."/>
            <person name="Ma J."/>
        </authorList>
    </citation>
    <scope>NUCLEOTIDE SEQUENCE [LARGE SCALE GENOMIC DNA]</scope>
    <source>
        <strain evidence="3">JCM 17085</strain>
    </source>
</reference>
<dbReference type="InterPro" id="IPR055259">
    <property type="entry name" value="YkvP/CgeB_Glyco_trans-like"/>
</dbReference>
<feature type="domain" description="Spore protein YkvP/CgeB glycosyl transferase-like" evidence="1">
    <location>
        <begin position="242"/>
        <end position="373"/>
    </location>
</feature>
<dbReference type="Gene3D" id="3.40.50.2000">
    <property type="entry name" value="Glycogen Phosphorylase B"/>
    <property type="match status" value="1"/>
</dbReference>
<name>A0ABP7W9X4_9SPHI</name>
<dbReference type="SUPFAM" id="SSF53756">
    <property type="entry name" value="UDP-Glycosyltransferase/glycogen phosphorylase"/>
    <property type="match status" value="1"/>
</dbReference>
<dbReference type="RefSeq" id="WP_345100344.1">
    <property type="nucleotide sequence ID" value="NZ_BAABCV010000001.1"/>
</dbReference>